<evidence type="ECO:0000313" key="4">
    <source>
        <dbReference type="Proteomes" id="UP000219338"/>
    </source>
</evidence>
<feature type="transmembrane region" description="Helical" evidence="2">
    <location>
        <begin position="125"/>
        <end position="151"/>
    </location>
</feature>
<organism evidence="3 4">
    <name type="scientific">Armillaria ostoyae</name>
    <name type="common">Armillaria root rot fungus</name>
    <dbReference type="NCBI Taxonomy" id="47428"/>
    <lineage>
        <taxon>Eukaryota</taxon>
        <taxon>Fungi</taxon>
        <taxon>Dikarya</taxon>
        <taxon>Basidiomycota</taxon>
        <taxon>Agaricomycotina</taxon>
        <taxon>Agaricomycetes</taxon>
        <taxon>Agaricomycetidae</taxon>
        <taxon>Agaricales</taxon>
        <taxon>Marasmiineae</taxon>
        <taxon>Physalacriaceae</taxon>
        <taxon>Armillaria</taxon>
    </lineage>
</organism>
<dbReference type="AlphaFoldDB" id="A0A284QKC1"/>
<evidence type="ECO:0000256" key="1">
    <source>
        <dbReference type="SAM" id="MobiDB-lite"/>
    </source>
</evidence>
<reference evidence="4" key="1">
    <citation type="journal article" date="2017" name="Nat. Ecol. Evol.">
        <title>Genome expansion and lineage-specific genetic innovations in the forest pathogenic fungi Armillaria.</title>
        <authorList>
            <person name="Sipos G."/>
            <person name="Prasanna A.N."/>
            <person name="Walter M.C."/>
            <person name="O'Connor E."/>
            <person name="Balint B."/>
            <person name="Krizsan K."/>
            <person name="Kiss B."/>
            <person name="Hess J."/>
            <person name="Varga T."/>
            <person name="Slot J."/>
            <person name="Riley R."/>
            <person name="Boka B."/>
            <person name="Rigling D."/>
            <person name="Barry K."/>
            <person name="Lee J."/>
            <person name="Mihaltcheva S."/>
            <person name="LaButti K."/>
            <person name="Lipzen A."/>
            <person name="Waldron R."/>
            <person name="Moloney N.M."/>
            <person name="Sperisen C."/>
            <person name="Kredics L."/>
            <person name="Vagvoelgyi C."/>
            <person name="Patrignani A."/>
            <person name="Fitzpatrick D."/>
            <person name="Nagy I."/>
            <person name="Doyle S."/>
            <person name="Anderson J.B."/>
            <person name="Grigoriev I.V."/>
            <person name="Gueldener U."/>
            <person name="Muensterkoetter M."/>
            <person name="Nagy L.G."/>
        </authorList>
    </citation>
    <scope>NUCLEOTIDE SEQUENCE [LARGE SCALE GENOMIC DNA]</scope>
    <source>
        <strain evidence="4">C18/9</strain>
    </source>
</reference>
<keyword evidence="2" id="KW-1133">Transmembrane helix</keyword>
<feature type="compositionally biased region" description="Polar residues" evidence="1">
    <location>
        <begin position="42"/>
        <end position="51"/>
    </location>
</feature>
<gene>
    <name evidence="3" type="ORF">ARMOST_00168</name>
</gene>
<evidence type="ECO:0000256" key="2">
    <source>
        <dbReference type="SAM" id="Phobius"/>
    </source>
</evidence>
<evidence type="ECO:0008006" key="5">
    <source>
        <dbReference type="Google" id="ProtNLM"/>
    </source>
</evidence>
<dbReference type="Proteomes" id="UP000219338">
    <property type="component" value="Unassembled WGS sequence"/>
</dbReference>
<feature type="compositionally biased region" description="Basic residues" evidence="1">
    <location>
        <begin position="27"/>
        <end position="41"/>
    </location>
</feature>
<feature type="transmembrane region" description="Helical" evidence="2">
    <location>
        <begin position="260"/>
        <end position="282"/>
    </location>
</feature>
<dbReference type="EMBL" id="FUEG01000001">
    <property type="protein sequence ID" value="SJK96919.1"/>
    <property type="molecule type" value="Genomic_DNA"/>
</dbReference>
<dbReference type="OrthoDB" id="2576477at2759"/>
<name>A0A284QKC1_ARMOS</name>
<sequence length="306" mass="34466">MTISDVPLEFETTPSIMNDPPPPYPSHSRRIRGSNRSRRSNHLQLSSTESAAPSPELPNETTPFLTRPRSLSHGSLLSSISASPSLGQTVVTMFDDSDPDQYNQNDGCALPQASWSYFRPLRKKVYYMSLFHLAVINFPYALLTWIFLFVFTLLGTTLLVALPLGLLLCFIDLLVARVLARGELYLQTKFHFPQTSLRRKPVIFTRQRSPSREDLESTPLTTSILLDETSFYKNTYAMFTDPTSYHSLFYFLVIKPPITLLFSLFIVIFVLPSLILVIPAPASLRIVRRMGMWQAAVALEGLAGEA</sequence>
<accession>A0A284QKC1</accession>
<protein>
    <recommendedName>
        <fullName evidence="5">Sensor domain-containing protein</fullName>
    </recommendedName>
</protein>
<keyword evidence="2" id="KW-0812">Transmembrane</keyword>
<proteinExistence type="predicted"/>
<evidence type="ECO:0000313" key="3">
    <source>
        <dbReference type="EMBL" id="SJK96919.1"/>
    </source>
</evidence>
<feature type="transmembrane region" description="Helical" evidence="2">
    <location>
        <begin position="157"/>
        <end position="180"/>
    </location>
</feature>
<keyword evidence="4" id="KW-1185">Reference proteome</keyword>
<dbReference type="OMA" id="SFYRNAY"/>
<feature type="region of interest" description="Disordered" evidence="1">
    <location>
        <begin position="1"/>
        <end position="66"/>
    </location>
</feature>
<keyword evidence="2" id="KW-0472">Membrane</keyword>